<organism evidence="3 4">
    <name type="scientific">Brachybacterium endophyticum</name>
    <dbReference type="NCBI Taxonomy" id="2182385"/>
    <lineage>
        <taxon>Bacteria</taxon>
        <taxon>Bacillati</taxon>
        <taxon>Actinomycetota</taxon>
        <taxon>Actinomycetes</taxon>
        <taxon>Micrococcales</taxon>
        <taxon>Dermabacteraceae</taxon>
        <taxon>Brachybacterium</taxon>
    </lineage>
</organism>
<dbReference type="InterPro" id="IPR006059">
    <property type="entry name" value="SBP"/>
</dbReference>
<keyword evidence="2" id="KW-0732">Signal</keyword>
<dbReference type="PANTHER" id="PTHR43649">
    <property type="entry name" value="ARABINOSE-BINDING PROTEIN-RELATED"/>
    <property type="match status" value="1"/>
</dbReference>
<dbReference type="SUPFAM" id="SSF53850">
    <property type="entry name" value="Periplasmic binding protein-like II"/>
    <property type="match status" value="1"/>
</dbReference>
<dbReference type="EMBL" id="QFKX01000002">
    <property type="protein sequence ID" value="PWH06249.1"/>
    <property type="molecule type" value="Genomic_DNA"/>
</dbReference>
<sequence length="435" mass="45414">MPSRRSLLALPAAVLVSSGLAACGPNMPSGSGGGAGGASDEGSLRFAWWGNAVRDDLTREAISTYAKETPDLAIAGEPTDWTGYWDKLATQVAGGEVPDILQMDEAYLSEYSSRGILLDLGDTAIDTAEFESSAVDAGKVDGRLFALNAGVNAPVLLANPEVFRAAGAEMPDDSTWTWDDLLETSAAITKATPDGTYGVQQLGAAGDPSLSVYLRQLGVEKFDGEGLGFSADHLEQWMDYSLRLQSSKASPGASLAVEETGKAVDQTLFATGKCALASAWSNQVVSNDQALDGAVKVLRLPSMTGSARDVQLWYKASMYFCASARSSQQSAATAFLDWLVNSPDAGRILVAERGVPANLSVREEIRGDLSGADLKAVDFIESIADELGDPPPITPPGGTAVSDALGRHMEDVLFGRTSPPEASEAAVTEAAGQLG</sequence>
<dbReference type="InterPro" id="IPR050490">
    <property type="entry name" value="Bact_solute-bd_prot1"/>
</dbReference>
<proteinExistence type="predicted"/>
<comment type="caution">
    <text evidence="3">The sequence shown here is derived from an EMBL/GenBank/DDBJ whole genome shotgun (WGS) entry which is preliminary data.</text>
</comment>
<dbReference type="OrthoDB" id="7918484at2"/>
<reference evidence="3 4" key="1">
    <citation type="submission" date="2018-05" db="EMBL/GenBank/DDBJ databases">
        <title>Brachybacterium sp. M1HQ-2T, whole genome shotgun sequence.</title>
        <authorList>
            <person name="Tuo L."/>
        </authorList>
    </citation>
    <scope>NUCLEOTIDE SEQUENCE [LARGE SCALE GENOMIC DNA]</scope>
    <source>
        <strain evidence="3 4">M1HQ-2</strain>
    </source>
</reference>
<gene>
    <name evidence="3" type="ORF">DEO23_04490</name>
</gene>
<feature type="signal peptide" evidence="2">
    <location>
        <begin position="1"/>
        <end position="21"/>
    </location>
</feature>
<dbReference type="Pfam" id="PF13416">
    <property type="entry name" value="SBP_bac_8"/>
    <property type="match status" value="1"/>
</dbReference>
<feature type="region of interest" description="Disordered" evidence="1">
    <location>
        <begin position="415"/>
        <end position="435"/>
    </location>
</feature>
<evidence type="ECO:0000313" key="3">
    <source>
        <dbReference type="EMBL" id="PWH06249.1"/>
    </source>
</evidence>
<dbReference type="Proteomes" id="UP000245590">
    <property type="component" value="Unassembled WGS sequence"/>
</dbReference>
<keyword evidence="4" id="KW-1185">Reference proteome</keyword>
<evidence type="ECO:0000256" key="2">
    <source>
        <dbReference type="SAM" id="SignalP"/>
    </source>
</evidence>
<dbReference type="RefSeq" id="WP_109274842.1">
    <property type="nucleotide sequence ID" value="NZ_QFKX01000002.1"/>
</dbReference>
<protein>
    <submittedName>
        <fullName evidence="3">Sugar ABC transporter substrate-binding protein</fullName>
    </submittedName>
</protein>
<dbReference type="Gene3D" id="3.40.190.10">
    <property type="entry name" value="Periplasmic binding protein-like II"/>
    <property type="match status" value="2"/>
</dbReference>
<evidence type="ECO:0000256" key="1">
    <source>
        <dbReference type="SAM" id="MobiDB-lite"/>
    </source>
</evidence>
<dbReference type="AlphaFoldDB" id="A0A2U2RK42"/>
<name>A0A2U2RK42_9MICO</name>
<dbReference type="PROSITE" id="PS51257">
    <property type="entry name" value="PROKAR_LIPOPROTEIN"/>
    <property type="match status" value="1"/>
</dbReference>
<evidence type="ECO:0000313" key="4">
    <source>
        <dbReference type="Proteomes" id="UP000245590"/>
    </source>
</evidence>
<accession>A0A2U2RK42</accession>
<feature type="chain" id="PRO_5015552120" evidence="2">
    <location>
        <begin position="22"/>
        <end position="435"/>
    </location>
</feature>
<dbReference type="PANTHER" id="PTHR43649:SF11">
    <property type="entry name" value="ABC TRANSPORTER SUBSTRATE-BINDING PROTEIN YESO-RELATED"/>
    <property type="match status" value="1"/>
</dbReference>